<dbReference type="Proteomes" id="UP000008021">
    <property type="component" value="Chromosome 1"/>
</dbReference>
<reference evidence="1" key="1">
    <citation type="submission" date="2015-04" db="UniProtKB">
        <authorList>
            <consortium name="EnsemblPlants"/>
        </authorList>
    </citation>
    <scope>IDENTIFICATION</scope>
</reference>
<proteinExistence type="predicted"/>
<sequence length="94" mass="10015">MKSLAAVRRSISIVLSLDDSFLPSPLGIDAISMQCSSSADYAALWPVDTAGAYLATSGELHDVYPVGVQILVGGRSVTLQGRLWGSHRRLEAEL</sequence>
<evidence type="ECO:0000313" key="2">
    <source>
        <dbReference type="Proteomes" id="UP000008021"/>
    </source>
</evidence>
<dbReference type="Gramene" id="OMERI01G07030.1">
    <property type="protein sequence ID" value="OMERI01G07030.1"/>
    <property type="gene ID" value="OMERI01G07030"/>
</dbReference>
<evidence type="ECO:0000313" key="1">
    <source>
        <dbReference type="EnsemblPlants" id="OMERI01G07030.1"/>
    </source>
</evidence>
<name>A0A0E0BYX5_9ORYZ</name>
<dbReference type="AlphaFoldDB" id="A0A0E0BYX5"/>
<keyword evidence="2" id="KW-1185">Reference proteome</keyword>
<dbReference type="HOGENOM" id="CLU_2546432_0_0_1"/>
<reference evidence="1" key="2">
    <citation type="submission" date="2018-05" db="EMBL/GenBank/DDBJ databases">
        <title>OmerRS3 (Oryza meridionalis Reference Sequence Version 3).</title>
        <authorList>
            <person name="Zhang J."/>
            <person name="Kudrna D."/>
            <person name="Lee S."/>
            <person name="Talag J."/>
            <person name="Welchert J."/>
            <person name="Wing R.A."/>
        </authorList>
    </citation>
    <scope>NUCLEOTIDE SEQUENCE [LARGE SCALE GENOMIC DNA]</scope>
    <source>
        <strain evidence="1">cv. OR44</strain>
    </source>
</reference>
<dbReference type="EnsemblPlants" id="OMERI01G07030.1">
    <property type="protein sequence ID" value="OMERI01G07030.1"/>
    <property type="gene ID" value="OMERI01G07030"/>
</dbReference>
<accession>A0A0E0BYX5</accession>
<organism evidence="1">
    <name type="scientific">Oryza meridionalis</name>
    <dbReference type="NCBI Taxonomy" id="40149"/>
    <lineage>
        <taxon>Eukaryota</taxon>
        <taxon>Viridiplantae</taxon>
        <taxon>Streptophyta</taxon>
        <taxon>Embryophyta</taxon>
        <taxon>Tracheophyta</taxon>
        <taxon>Spermatophyta</taxon>
        <taxon>Magnoliopsida</taxon>
        <taxon>Liliopsida</taxon>
        <taxon>Poales</taxon>
        <taxon>Poaceae</taxon>
        <taxon>BOP clade</taxon>
        <taxon>Oryzoideae</taxon>
        <taxon>Oryzeae</taxon>
        <taxon>Oryzinae</taxon>
        <taxon>Oryza</taxon>
    </lineage>
</organism>
<protein>
    <submittedName>
        <fullName evidence="1">Uncharacterized protein</fullName>
    </submittedName>
</protein>